<dbReference type="SUPFAM" id="SSF51735">
    <property type="entry name" value="NAD(P)-binding Rossmann-fold domains"/>
    <property type="match status" value="1"/>
</dbReference>
<accession>A0A4R8UC51</accession>
<dbReference type="PANTHER" id="PTHR43157:SF31">
    <property type="entry name" value="PHOSPHATIDYLINOSITOL-GLYCAN BIOSYNTHESIS CLASS F PROTEIN"/>
    <property type="match status" value="1"/>
</dbReference>
<evidence type="ECO:0000256" key="1">
    <source>
        <dbReference type="ARBA" id="ARBA00023002"/>
    </source>
</evidence>
<dbReference type="InterPro" id="IPR036291">
    <property type="entry name" value="NAD(P)-bd_dom_sf"/>
</dbReference>
<sequence>MTVRTIIITGASDGIGAAAARKLSRDGDQVVLVGRSAEKTSAIAAELGADSFVADFADLAQVRGLATDLLERYPRIDVLANNAGGIMGARETTVDGHEKTFQVNHLAPFLLTTLLIERLADSTVSVINTSSAANSLFGRIDLDDLDAERKYSANKAYGDAKLANILFTQELHRRYNDEGISTAAFHPGVVATSFSATSTSPMRFIYQSALKRFLLTPEQGADTLVWLATATPGSDWRSGAYYEKRKIAGANTQAYDPELAAGLWERSAAMVAAPVSTEAVPAEAPAP</sequence>
<dbReference type="PRINTS" id="PR00081">
    <property type="entry name" value="GDHRDH"/>
</dbReference>
<dbReference type="EMBL" id="SOEZ01000061">
    <property type="protein sequence ID" value="TFB48736.1"/>
    <property type="molecule type" value="Genomic_DNA"/>
</dbReference>
<protein>
    <submittedName>
        <fullName evidence="2">SDR family NAD(P)-dependent oxidoreductase</fullName>
    </submittedName>
</protein>
<reference evidence="2 3" key="1">
    <citation type="submission" date="2019-03" db="EMBL/GenBank/DDBJ databases">
        <title>Genomics of glacier-inhabiting Cryobacterium strains.</title>
        <authorList>
            <person name="Liu Q."/>
            <person name="Xin Y.-H."/>
        </authorList>
    </citation>
    <scope>NUCLEOTIDE SEQUENCE [LARGE SCALE GENOMIC DNA]</scope>
    <source>
        <strain evidence="2 3">Sr47</strain>
    </source>
</reference>
<evidence type="ECO:0000313" key="2">
    <source>
        <dbReference type="EMBL" id="TFB48736.1"/>
    </source>
</evidence>
<dbReference type="Gene3D" id="3.40.50.720">
    <property type="entry name" value="NAD(P)-binding Rossmann-like Domain"/>
    <property type="match status" value="1"/>
</dbReference>
<dbReference type="RefSeq" id="WP_134491657.1">
    <property type="nucleotide sequence ID" value="NZ_SOEZ01000061.1"/>
</dbReference>
<keyword evidence="3" id="KW-1185">Reference proteome</keyword>
<keyword evidence="1" id="KW-0560">Oxidoreductase</keyword>
<dbReference type="GO" id="GO:0016491">
    <property type="term" value="F:oxidoreductase activity"/>
    <property type="evidence" value="ECO:0007669"/>
    <property type="project" value="UniProtKB-KW"/>
</dbReference>
<organism evidence="2 3">
    <name type="scientific">Cryobacterium tagatosivorans</name>
    <dbReference type="NCBI Taxonomy" id="1259199"/>
    <lineage>
        <taxon>Bacteria</taxon>
        <taxon>Bacillati</taxon>
        <taxon>Actinomycetota</taxon>
        <taxon>Actinomycetes</taxon>
        <taxon>Micrococcales</taxon>
        <taxon>Microbacteriaceae</taxon>
        <taxon>Cryobacterium</taxon>
    </lineage>
</organism>
<dbReference type="OrthoDB" id="3237043at2"/>
<dbReference type="Pfam" id="PF00106">
    <property type="entry name" value="adh_short"/>
    <property type="match status" value="1"/>
</dbReference>
<dbReference type="InterPro" id="IPR002347">
    <property type="entry name" value="SDR_fam"/>
</dbReference>
<name>A0A4R8UC51_9MICO</name>
<dbReference type="AlphaFoldDB" id="A0A4R8UC51"/>
<proteinExistence type="predicted"/>
<comment type="caution">
    <text evidence="2">The sequence shown here is derived from an EMBL/GenBank/DDBJ whole genome shotgun (WGS) entry which is preliminary data.</text>
</comment>
<dbReference type="PANTHER" id="PTHR43157">
    <property type="entry name" value="PHOSPHATIDYLINOSITOL-GLYCAN BIOSYNTHESIS CLASS F PROTEIN-RELATED"/>
    <property type="match status" value="1"/>
</dbReference>
<evidence type="ECO:0000313" key="3">
    <source>
        <dbReference type="Proteomes" id="UP000297866"/>
    </source>
</evidence>
<gene>
    <name evidence="2" type="ORF">E3O23_13055</name>
</gene>
<dbReference type="Proteomes" id="UP000297866">
    <property type="component" value="Unassembled WGS sequence"/>
</dbReference>